<dbReference type="GO" id="GO:0005524">
    <property type="term" value="F:ATP binding"/>
    <property type="evidence" value="ECO:0007669"/>
    <property type="project" value="InterPro"/>
</dbReference>
<feature type="transmembrane region" description="Helical" evidence="7">
    <location>
        <begin position="12"/>
        <end position="35"/>
    </location>
</feature>
<dbReference type="InterPro" id="IPR059000">
    <property type="entry name" value="ATPase_P-type_domA"/>
</dbReference>
<dbReference type="Gene3D" id="1.20.1110.10">
    <property type="entry name" value="Calcium-transporting ATPase, transmembrane domain"/>
    <property type="match status" value="1"/>
</dbReference>
<dbReference type="SFLD" id="SFLDF00027">
    <property type="entry name" value="p-type_atpase"/>
    <property type="match status" value="1"/>
</dbReference>
<dbReference type="SUPFAM" id="SSF81665">
    <property type="entry name" value="Calcium ATPase, transmembrane domain M"/>
    <property type="match status" value="1"/>
</dbReference>
<feature type="transmembrane region" description="Helical" evidence="7">
    <location>
        <begin position="739"/>
        <end position="757"/>
    </location>
</feature>
<evidence type="ECO:0000256" key="4">
    <source>
        <dbReference type="ARBA" id="ARBA00022989"/>
    </source>
</evidence>
<keyword evidence="5 7" id="KW-0472">Membrane</keyword>
<feature type="domain" description="P-type ATPase A" evidence="8">
    <location>
        <begin position="72"/>
        <end position="170"/>
    </location>
</feature>
<dbReference type="NCBIfam" id="TIGR01494">
    <property type="entry name" value="ATPase_P-type"/>
    <property type="match status" value="2"/>
</dbReference>
<feature type="transmembrane region" description="Helical" evidence="7">
    <location>
        <begin position="617"/>
        <end position="638"/>
    </location>
</feature>
<keyword evidence="2 7" id="KW-0812">Transmembrane</keyword>
<evidence type="ECO:0000256" key="1">
    <source>
        <dbReference type="ARBA" id="ARBA00004651"/>
    </source>
</evidence>
<feature type="transmembrane region" description="Helical" evidence="7">
    <location>
        <begin position="226"/>
        <end position="255"/>
    </location>
</feature>
<dbReference type="Gene3D" id="3.40.1110.10">
    <property type="entry name" value="Calcium-transporting ATPase, cytoplasmic domain N"/>
    <property type="match status" value="1"/>
</dbReference>
<evidence type="ECO:0000313" key="10">
    <source>
        <dbReference type="Proteomes" id="UP001321506"/>
    </source>
</evidence>
<dbReference type="InterPro" id="IPR023298">
    <property type="entry name" value="ATPase_P-typ_TM_dom_sf"/>
</dbReference>
<feature type="transmembrane region" description="Helical" evidence="7">
    <location>
        <begin position="188"/>
        <end position="206"/>
    </location>
</feature>
<dbReference type="InterPro" id="IPR023214">
    <property type="entry name" value="HAD_sf"/>
</dbReference>
<evidence type="ECO:0000256" key="7">
    <source>
        <dbReference type="SAM" id="Phobius"/>
    </source>
</evidence>
<comment type="subcellular location">
    <subcellularLocation>
        <location evidence="1">Cell membrane</location>
        <topology evidence="1">Multi-pass membrane protein</topology>
    </subcellularLocation>
</comment>
<evidence type="ECO:0000256" key="6">
    <source>
        <dbReference type="SAM" id="MobiDB-lite"/>
    </source>
</evidence>
<comment type="caution">
    <text evidence="9">The sequence shown here is derived from an EMBL/GenBank/DDBJ whole genome shotgun (WGS) entry which is preliminary data.</text>
</comment>
<dbReference type="Pfam" id="PF00122">
    <property type="entry name" value="E1-E2_ATPase"/>
    <property type="match status" value="1"/>
</dbReference>
<feature type="region of interest" description="Disordered" evidence="6">
    <location>
        <begin position="764"/>
        <end position="787"/>
    </location>
</feature>
<feature type="transmembrane region" description="Helical" evidence="7">
    <location>
        <begin position="592"/>
        <end position="611"/>
    </location>
</feature>
<dbReference type="Gene3D" id="3.40.50.1000">
    <property type="entry name" value="HAD superfamily/HAD-like"/>
    <property type="match status" value="1"/>
</dbReference>
<dbReference type="GO" id="GO:0016887">
    <property type="term" value="F:ATP hydrolysis activity"/>
    <property type="evidence" value="ECO:0007669"/>
    <property type="project" value="InterPro"/>
</dbReference>
<dbReference type="InterPro" id="IPR008250">
    <property type="entry name" value="ATPase_P-typ_transduc_dom_A_sf"/>
</dbReference>
<gene>
    <name evidence="9" type="ORF">QF206_01510</name>
</gene>
<dbReference type="Proteomes" id="UP001321506">
    <property type="component" value="Unassembled WGS sequence"/>
</dbReference>
<evidence type="ECO:0000256" key="3">
    <source>
        <dbReference type="ARBA" id="ARBA00022967"/>
    </source>
</evidence>
<dbReference type="PROSITE" id="PS00154">
    <property type="entry name" value="ATPASE_E1_E2"/>
    <property type="match status" value="1"/>
</dbReference>
<dbReference type="RefSeq" id="WP_281487433.1">
    <property type="nucleotide sequence ID" value="NZ_JASATX010000001.1"/>
</dbReference>
<feature type="transmembrane region" description="Helical" evidence="7">
    <location>
        <begin position="650"/>
        <end position="671"/>
    </location>
</feature>
<evidence type="ECO:0000259" key="8">
    <source>
        <dbReference type="Pfam" id="PF00122"/>
    </source>
</evidence>
<dbReference type="PANTHER" id="PTHR42861">
    <property type="entry name" value="CALCIUM-TRANSPORTING ATPASE"/>
    <property type="match status" value="1"/>
</dbReference>
<dbReference type="InterPro" id="IPR018303">
    <property type="entry name" value="ATPase_P-typ_P_site"/>
</dbReference>
<dbReference type="AlphaFoldDB" id="A0AAW6T6C8"/>
<protein>
    <submittedName>
        <fullName evidence="9">HAD-IC family P-type ATPase</fullName>
    </submittedName>
</protein>
<feature type="transmembrane region" description="Helical" evidence="7">
    <location>
        <begin position="41"/>
        <end position="59"/>
    </location>
</feature>
<dbReference type="SFLD" id="SFLDG00002">
    <property type="entry name" value="C1.7:_P-type_atpase_like"/>
    <property type="match status" value="1"/>
</dbReference>
<evidence type="ECO:0000256" key="2">
    <source>
        <dbReference type="ARBA" id="ARBA00022692"/>
    </source>
</evidence>
<dbReference type="PRINTS" id="PR00119">
    <property type="entry name" value="CATATPASE"/>
</dbReference>
<dbReference type="InterPro" id="IPR036412">
    <property type="entry name" value="HAD-like_sf"/>
</dbReference>
<dbReference type="SUPFAM" id="SSF81653">
    <property type="entry name" value="Calcium ATPase, transduction domain A"/>
    <property type="match status" value="1"/>
</dbReference>
<evidence type="ECO:0000313" key="9">
    <source>
        <dbReference type="EMBL" id="MDI2097645.1"/>
    </source>
</evidence>
<organism evidence="9 10">
    <name type="scientific">Ruicaihuangia caeni</name>
    <dbReference type="NCBI Taxonomy" id="3042517"/>
    <lineage>
        <taxon>Bacteria</taxon>
        <taxon>Bacillati</taxon>
        <taxon>Actinomycetota</taxon>
        <taxon>Actinomycetes</taxon>
        <taxon>Micrococcales</taxon>
        <taxon>Microbacteriaceae</taxon>
        <taxon>Ruicaihuangia</taxon>
    </lineage>
</organism>
<dbReference type="SFLD" id="SFLDS00003">
    <property type="entry name" value="Haloacid_Dehalogenase"/>
    <property type="match status" value="1"/>
</dbReference>
<dbReference type="InterPro" id="IPR044492">
    <property type="entry name" value="P_typ_ATPase_HD_dom"/>
</dbReference>
<keyword evidence="4 7" id="KW-1133">Transmembrane helix</keyword>
<dbReference type="InterPro" id="IPR001757">
    <property type="entry name" value="P_typ_ATPase"/>
</dbReference>
<feature type="transmembrane region" description="Helical" evidence="7">
    <location>
        <begin position="677"/>
        <end position="698"/>
    </location>
</feature>
<feature type="transmembrane region" description="Helical" evidence="7">
    <location>
        <begin position="705"/>
        <end position="727"/>
    </location>
</feature>
<dbReference type="InterPro" id="IPR023299">
    <property type="entry name" value="ATPase_P-typ_cyto_dom_N"/>
</dbReference>
<keyword evidence="3" id="KW-1278">Translocase</keyword>
<dbReference type="Gene3D" id="2.70.150.10">
    <property type="entry name" value="Calcium-transporting ATPase, cytoplasmic transduction domain A"/>
    <property type="match status" value="1"/>
</dbReference>
<sequence>MPDDSVRSILRIFSSNVLTVFNAVVGGCFLLLLVLGAWQDALFGFFVLANTGIGLAQELRARHTLNRLAVLNAPRALARRNGEDVECRVADVVLDDLLVLRPGEQLVADAVVVESQGLEVDESALTGEANPVLAAAGRELLSGAVIVGGAGLARVVRLGTESYAWRITAEARRFSLVDSELRQSIARVIRWVSLALIPFGAVIVNGQMQAAGGWQSAFSSGAWRDAAVAAVASIIAMVPAGLVFMTSVALAVGAARLARRRVLMHELAAVEILARVDALCIDKTGTLTDGSLVLDRVETLGDGVEGWRSALAWFSSDLAANATTLAIGTAFSSEPDAAPSYTVPFSSRHKWSGAHFSHGPAGTWVLGGADVLLSRLGAPGDVEERAASMAVSSRTLLLAHSLEPLPDREDGKAPDLPRTLTPVALLALRERVRPDAAETIRYFAEQGVQLYVISGDDPRTVAAVAAEAGIQGHLVGVDARTLPSDPTLLQETLRTERIFGRVTPEQKRAMVLALQSLGRTVAMTGDGVNDALALKRADLAIAMGTGTPAARAVANVVLLDDQFTSLPEVVAEGRRVIWNVERLAKLFLSKTVYAIMLGVAFGALLLPFPFLPRQLSVVDGLTIGLPAIALALLPDAPVYRRGFLGRAARFCIPSGIIVGAAVIAASGYSFATGVPAAEVRTTAVITLTLSALWVLVVLARPFTVLTASIVVGAYAGLVLVLMIPFAWRFLELAQPPADALAVGIGTAAAASVCLEIVHRTLRRRPARSSSPSRRDAARVPPLRRRRR</sequence>
<evidence type="ECO:0000256" key="5">
    <source>
        <dbReference type="ARBA" id="ARBA00023136"/>
    </source>
</evidence>
<dbReference type="GO" id="GO:0005886">
    <property type="term" value="C:plasma membrane"/>
    <property type="evidence" value="ECO:0007669"/>
    <property type="project" value="UniProtKB-SubCell"/>
</dbReference>
<dbReference type="Pfam" id="PF00702">
    <property type="entry name" value="Hydrolase"/>
    <property type="match status" value="1"/>
</dbReference>
<dbReference type="EMBL" id="JASATX010000001">
    <property type="protein sequence ID" value="MDI2097645.1"/>
    <property type="molecule type" value="Genomic_DNA"/>
</dbReference>
<proteinExistence type="predicted"/>
<reference evidence="9 10" key="1">
    <citation type="submission" date="2023-04" db="EMBL/GenBank/DDBJ databases">
        <title>Klugiella caeni sp. nov. isolated from the sludge of biochemical tank.</title>
        <authorList>
            <person name="Geng K."/>
        </authorList>
    </citation>
    <scope>NUCLEOTIDE SEQUENCE [LARGE SCALE GENOMIC DNA]</scope>
    <source>
        <strain evidence="9 10">YN-L-19</strain>
    </source>
</reference>
<accession>A0AAW6T6C8</accession>
<dbReference type="SUPFAM" id="SSF56784">
    <property type="entry name" value="HAD-like"/>
    <property type="match status" value="1"/>
</dbReference>
<dbReference type="PROSITE" id="PS51257">
    <property type="entry name" value="PROKAR_LIPOPROTEIN"/>
    <property type="match status" value="1"/>
</dbReference>
<keyword evidence="10" id="KW-1185">Reference proteome</keyword>
<name>A0AAW6T6C8_9MICO</name>